<evidence type="ECO:0000256" key="1">
    <source>
        <dbReference type="ARBA" id="ARBA00004533"/>
    </source>
</evidence>
<dbReference type="InterPro" id="IPR005628">
    <property type="entry name" value="GspK"/>
</dbReference>
<reference evidence="13" key="1">
    <citation type="submission" date="2020-05" db="EMBL/GenBank/DDBJ databases">
        <title>Frigoriglobus tundricola gen. nov., sp. nov., a psychrotolerant cellulolytic planctomycete of the family Gemmataceae with two divergent copies of 16S rRNA gene.</title>
        <authorList>
            <person name="Kulichevskaya I.S."/>
            <person name="Ivanova A.A."/>
            <person name="Naumoff D.G."/>
            <person name="Beletsky A.V."/>
            <person name="Rijpstra W.I.C."/>
            <person name="Sinninghe Damste J.S."/>
            <person name="Mardanov A.V."/>
            <person name="Ravin N.V."/>
            <person name="Dedysh S.N."/>
        </authorList>
    </citation>
    <scope>NUCLEOTIDE SEQUENCE [LARGE SCALE GENOMIC DNA]</scope>
    <source>
        <strain evidence="13">PL17</strain>
    </source>
</reference>
<proteinExistence type="inferred from homology"/>
<protein>
    <recommendedName>
        <fullName evidence="11">T2SS protein K first SAM-like domain-containing protein</fullName>
    </recommendedName>
</protein>
<dbReference type="GO" id="GO:0009306">
    <property type="term" value="P:protein secretion"/>
    <property type="evidence" value="ECO:0007669"/>
    <property type="project" value="InterPro"/>
</dbReference>
<dbReference type="KEGG" id="ftj:FTUN_4752"/>
<dbReference type="InterPro" id="IPR049031">
    <property type="entry name" value="T2SSK_SAM-like_1st"/>
</dbReference>
<dbReference type="AlphaFoldDB" id="A0A6M5YSY6"/>
<comment type="similarity">
    <text evidence="2">Belongs to the GSP K family.</text>
</comment>
<evidence type="ECO:0000256" key="9">
    <source>
        <dbReference type="ARBA" id="ARBA00023136"/>
    </source>
</evidence>
<dbReference type="Proteomes" id="UP000503447">
    <property type="component" value="Chromosome"/>
</dbReference>
<dbReference type="PANTHER" id="PTHR38831">
    <property type="entry name" value="TYPE II SECRETION SYSTEM PROTEIN K"/>
    <property type="match status" value="1"/>
</dbReference>
<evidence type="ECO:0000256" key="5">
    <source>
        <dbReference type="ARBA" id="ARBA00022519"/>
    </source>
</evidence>
<evidence type="ECO:0000256" key="8">
    <source>
        <dbReference type="ARBA" id="ARBA00022989"/>
    </source>
</evidence>
<dbReference type="RefSeq" id="WP_171472606.1">
    <property type="nucleotide sequence ID" value="NZ_CP053452.2"/>
</dbReference>
<evidence type="ECO:0000256" key="7">
    <source>
        <dbReference type="ARBA" id="ARBA00022927"/>
    </source>
</evidence>
<evidence type="ECO:0000259" key="11">
    <source>
        <dbReference type="Pfam" id="PF21687"/>
    </source>
</evidence>
<keyword evidence="4" id="KW-1003">Cell membrane</keyword>
<dbReference type="InterPro" id="IPR038072">
    <property type="entry name" value="GspK_central_sf"/>
</dbReference>
<keyword evidence="6 10" id="KW-0812">Transmembrane</keyword>
<gene>
    <name evidence="12" type="ORF">FTUN_4752</name>
</gene>
<keyword evidence="7" id="KW-0653">Protein transport</keyword>
<keyword evidence="13" id="KW-1185">Reference proteome</keyword>
<keyword evidence="9 10" id="KW-0472">Membrane</keyword>
<dbReference type="EMBL" id="CP053452">
    <property type="protein sequence ID" value="QJW97187.1"/>
    <property type="molecule type" value="Genomic_DNA"/>
</dbReference>
<dbReference type="PANTHER" id="PTHR38831:SF2">
    <property type="entry name" value="TYPE II SECRETION SYSTEM PROTEIN K"/>
    <property type="match status" value="1"/>
</dbReference>
<evidence type="ECO:0000256" key="2">
    <source>
        <dbReference type="ARBA" id="ARBA00007246"/>
    </source>
</evidence>
<dbReference type="Gene3D" id="1.10.40.60">
    <property type="entry name" value="EpsJ-like"/>
    <property type="match status" value="1"/>
</dbReference>
<feature type="domain" description="T2SS protein K first SAM-like" evidence="11">
    <location>
        <begin position="137"/>
        <end position="228"/>
    </location>
</feature>
<keyword evidence="5" id="KW-0997">Cell inner membrane</keyword>
<name>A0A6M5YSY6_9BACT</name>
<dbReference type="Pfam" id="PF21687">
    <property type="entry name" value="T2SSK_1st"/>
    <property type="match status" value="1"/>
</dbReference>
<accession>A0A6M5YSY6</accession>
<evidence type="ECO:0000256" key="3">
    <source>
        <dbReference type="ARBA" id="ARBA00022448"/>
    </source>
</evidence>
<evidence type="ECO:0000256" key="10">
    <source>
        <dbReference type="SAM" id="Phobius"/>
    </source>
</evidence>
<organism evidence="12 13">
    <name type="scientific">Frigoriglobus tundricola</name>
    <dbReference type="NCBI Taxonomy" id="2774151"/>
    <lineage>
        <taxon>Bacteria</taxon>
        <taxon>Pseudomonadati</taxon>
        <taxon>Planctomycetota</taxon>
        <taxon>Planctomycetia</taxon>
        <taxon>Gemmatales</taxon>
        <taxon>Gemmataceae</taxon>
        <taxon>Frigoriglobus</taxon>
    </lineage>
</organism>
<keyword evidence="3" id="KW-0813">Transport</keyword>
<dbReference type="GO" id="GO:0005886">
    <property type="term" value="C:plasma membrane"/>
    <property type="evidence" value="ECO:0007669"/>
    <property type="project" value="UniProtKB-SubCell"/>
</dbReference>
<evidence type="ECO:0000256" key="6">
    <source>
        <dbReference type="ARBA" id="ARBA00022692"/>
    </source>
</evidence>
<comment type="subcellular location">
    <subcellularLocation>
        <location evidence="1">Cell inner membrane</location>
    </subcellularLocation>
</comment>
<dbReference type="SUPFAM" id="SSF158544">
    <property type="entry name" value="GspK insert domain-like"/>
    <property type="match status" value="1"/>
</dbReference>
<evidence type="ECO:0000256" key="4">
    <source>
        <dbReference type="ARBA" id="ARBA00022475"/>
    </source>
</evidence>
<evidence type="ECO:0000313" key="12">
    <source>
        <dbReference type="EMBL" id="QJW97187.1"/>
    </source>
</evidence>
<evidence type="ECO:0000313" key="13">
    <source>
        <dbReference type="Proteomes" id="UP000503447"/>
    </source>
</evidence>
<feature type="transmembrane region" description="Helical" evidence="10">
    <location>
        <begin position="18"/>
        <end position="38"/>
    </location>
</feature>
<sequence>MKLRTSGAAHRSHPRDGYVIFAVLIVIVVLSLVGYRFADSMTSEYRAGVRLGDDAQVKMAAISGLNYAAAMLSDSTTLSSQLSGNPFDNEGTFGEVQLTPSGGTASPGRAACFSVRSVAVNDDGTYSQKYGVIDEGGKLNINSLIGIDPTGQALDTALMAILTAIMPQNGTNQTIADSIADWLDADDTARSSGAESSYYQGLSPSYSAKNGPLNSLDELLLVQGVTPYILYGGDTNRNGVQDAGEVDATRGLADYITVYGREINLSSSGTQRIYLNDADLATLYTQLQAAVGDDMATYIMAAKLFPTSAVPASSSGNQSQATPPSQIASAVQTAMNTAITNGTSGSQIQSLMDLINSQVTVAQTDAEGRTAPALVVPSPLNTSSQLQTLLPLLMDQTTVKQAVELVPRININTAPMNVLLAIPNMTATLATTISTQRASNVATDPGTVSAAWLVTSNTLKPAQFKSMEAYITGGTMIYRVQSIGYFKGTASNTNGGATGPLARMEAVIDTNQGAPRFLFVRDLSDLDNPRGFLPDQ</sequence>
<keyword evidence="8 10" id="KW-1133">Transmembrane helix</keyword>